<dbReference type="InterPro" id="IPR024344">
    <property type="entry name" value="MDMPI_metal-binding"/>
</dbReference>
<dbReference type="GO" id="GO:0046872">
    <property type="term" value="F:metal ion binding"/>
    <property type="evidence" value="ECO:0007669"/>
    <property type="project" value="InterPro"/>
</dbReference>
<proteinExistence type="predicted"/>
<keyword evidence="2" id="KW-0670">Pyruvate</keyword>
<gene>
    <name evidence="2" type="ORF">SAMN06309945_0345</name>
</gene>
<dbReference type="STRING" id="123320.SAMN06309945_0345"/>
<organism evidence="2 3">
    <name type="scientific">Okibacterium fritillariae</name>
    <dbReference type="NCBI Taxonomy" id="123320"/>
    <lineage>
        <taxon>Bacteria</taxon>
        <taxon>Bacillati</taxon>
        <taxon>Actinomycetota</taxon>
        <taxon>Actinomycetes</taxon>
        <taxon>Micrococcales</taxon>
        <taxon>Microbacteriaceae</taxon>
        <taxon>Okibacterium</taxon>
    </lineage>
</organism>
<accession>A0A1T5IEK9</accession>
<dbReference type="RefSeq" id="WP_079726577.1">
    <property type="nucleotide sequence ID" value="NZ_FUZP01000001.1"/>
</dbReference>
<dbReference type="Pfam" id="PF11716">
    <property type="entry name" value="MDMPI_N"/>
    <property type="match status" value="1"/>
</dbReference>
<evidence type="ECO:0000313" key="2">
    <source>
        <dbReference type="EMBL" id="SKC37579.1"/>
    </source>
</evidence>
<sequence>MTDSALSIPRVTYLEAAASAVDLIGDERVASRWHEESVLPGMTMGVLAAHLGRSLTQVEFLLDLEVNSGVDSGPDSDGGREAGGGPGGTDIAVIDASTYFGTFEGIADRESDVSRGVIRRGTESAEKGVLAVVAQCRETLDRLRSRLAMEPAERRLSVAHRPGEIISLDDYLRTRLVEFAVHTDDLSLSIGAAVTSPPAALAAAVDVLVGAARVRHGDLAVLRALSRRERDESDALHVL</sequence>
<name>A0A1T5IEK9_9MICO</name>
<dbReference type="AlphaFoldDB" id="A0A1T5IEK9"/>
<keyword evidence="3" id="KW-1185">Reference proteome</keyword>
<evidence type="ECO:0000313" key="3">
    <source>
        <dbReference type="Proteomes" id="UP000190857"/>
    </source>
</evidence>
<dbReference type="Gene3D" id="1.20.120.450">
    <property type="entry name" value="dinb family like domain"/>
    <property type="match status" value="1"/>
</dbReference>
<dbReference type="OrthoDB" id="3292744at2"/>
<dbReference type="InterPro" id="IPR034660">
    <property type="entry name" value="DinB/YfiT-like"/>
</dbReference>
<keyword evidence="2" id="KW-0413">Isomerase</keyword>
<feature type="domain" description="Mycothiol-dependent maleylpyruvate isomerase metal-binding" evidence="1">
    <location>
        <begin position="29"/>
        <end position="186"/>
    </location>
</feature>
<dbReference type="GO" id="GO:0016853">
    <property type="term" value="F:isomerase activity"/>
    <property type="evidence" value="ECO:0007669"/>
    <property type="project" value="UniProtKB-KW"/>
</dbReference>
<evidence type="ECO:0000259" key="1">
    <source>
        <dbReference type="Pfam" id="PF11716"/>
    </source>
</evidence>
<dbReference type="EMBL" id="FUZP01000001">
    <property type="protein sequence ID" value="SKC37579.1"/>
    <property type="molecule type" value="Genomic_DNA"/>
</dbReference>
<dbReference type="Proteomes" id="UP000190857">
    <property type="component" value="Unassembled WGS sequence"/>
</dbReference>
<reference evidence="2 3" key="1">
    <citation type="submission" date="2017-02" db="EMBL/GenBank/DDBJ databases">
        <authorList>
            <person name="Peterson S.W."/>
        </authorList>
    </citation>
    <scope>NUCLEOTIDE SEQUENCE [LARGE SCALE GENOMIC DNA]</scope>
    <source>
        <strain evidence="2 3">VKM Ac-2059</strain>
    </source>
</reference>
<protein>
    <submittedName>
        <fullName evidence="2">Mycothiol maleylpyruvate isomerase N-terminal domain-containing protein</fullName>
    </submittedName>
</protein>